<dbReference type="Proteomes" id="UP000759131">
    <property type="component" value="Unassembled WGS sequence"/>
</dbReference>
<dbReference type="OrthoDB" id="6516129at2759"/>
<evidence type="ECO:0000313" key="3">
    <source>
        <dbReference type="Proteomes" id="UP000759131"/>
    </source>
</evidence>
<evidence type="ECO:0000313" key="2">
    <source>
        <dbReference type="EMBL" id="CAD7631411.1"/>
    </source>
</evidence>
<sequence length="178" mass="19565">MGCGAAKAVQTIEDNTNNANENKAKLNEQKTATNGVINNKASNGTNGTAAGPRRMSRPMTPVPKPVAFEIPLDDDDDGGGGESPKPATVSAAEPLKLPPKRLLTLAEQPIQHLSAKQLTEKQMKAEEKRLELLSERKLRCHKYNEKFLLQTNSENQNNDLNIINDRDVPTNEKKKKDI</sequence>
<feature type="compositionally biased region" description="Polar residues" evidence="1">
    <location>
        <begin position="29"/>
        <end position="48"/>
    </location>
</feature>
<gene>
    <name evidence="2" type="ORF">OSB1V03_LOCUS11820</name>
</gene>
<protein>
    <submittedName>
        <fullName evidence="2">Uncharacterized protein</fullName>
    </submittedName>
</protein>
<proteinExistence type="predicted"/>
<name>A0A7R9L000_9ACAR</name>
<feature type="region of interest" description="Disordered" evidence="1">
    <location>
        <begin position="151"/>
        <end position="178"/>
    </location>
</feature>
<feature type="compositionally biased region" description="Basic and acidic residues" evidence="1">
    <location>
        <begin position="164"/>
        <end position="178"/>
    </location>
</feature>
<feature type="compositionally biased region" description="Polar residues" evidence="1">
    <location>
        <begin position="151"/>
        <end position="161"/>
    </location>
</feature>
<dbReference type="EMBL" id="OC864001">
    <property type="protein sequence ID" value="CAD7631411.1"/>
    <property type="molecule type" value="Genomic_DNA"/>
</dbReference>
<evidence type="ECO:0000256" key="1">
    <source>
        <dbReference type="SAM" id="MobiDB-lite"/>
    </source>
</evidence>
<organism evidence="2">
    <name type="scientific">Medioppia subpectinata</name>
    <dbReference type="NCBI Taxonomy" id="1979941"/>
    <lineage>
        <taxon>Eukaryota</taxon>
        <taxon>Metazoa</taxon>
        <taxon>Ecdysozoa</taxon>
        <taxon>Arthropoda</taxon>
        <taxon>Chelicerata</taxon>
        <taxon>Arachnida</taxon>
        <taxon>Acari</taxon>
        <taxon>Acariformes</taxon>
        <taxon>Sarcoptiformes</taxon>
        <taxon>Oribatida</taxon>
        <taxon>Brachypylina</taxon>
        <taxon>Oppioidea</taxon>
        <taxon>Oppiidae</taxon>
        <taxon>Medioppia</taxon>
    </lineage>
</organism>
<keyword evidence="3" id="KW-1185">Reference proteome</keyword>
<reference evidence="2" key="1">
    <citation type="submission" date="2020-11" db="EMBL/GenBank/DDBJ databases">
        <authorList>
            <person name="Tran Van P."/>
        </authorList>
    </citation>
    <scope>NUCLEOTIDE SEQUENCE</scope>
</reference>
<dbReference type="EMBL" id="CAJPIZ010009426">
    <property type="protein sequence ID" value="CAG2111841.1"/>
    <property type="molecule type" value="Genomic_DNA"/>
</dbReference>
<feature type="region of interest" description="Disordered" evidence="1">
    <location>
        <begin position="1"/>
        <end position="96"/>
    </location>
</feature>
<dbReference type="AlphaFoldDB" id="A0A7R9L000"/>
<accession>A0A7R9L000</accession>